<name>A0A0A9BGY1_ARUDO</name>
<dbReference type="EMBL" id="GBRH01234676">
    <property type="protein sequence ID" value="JAD63219.1"/>
    <property type="molecule type" value="Transcribed_RNA"/>
</dbReference>
<evidence type="ECO:0000313" key="2">
    <source>
        <dbReference type="EMBL" id="JAD63219.1"/>
    </source>
</evidence>
<dbReference type="AlphaFoldDB" id="A0A0A9BGY1"/>
<proteinExistence type="predicted"/>
<sequence length="75" mass="7880">MFQPRRSVAPHKIFEAATFSSSVPLTAKEYNFSNSAILKAGVTISASLSPISGDPSIKDDQGFSCTGEEPSIGTT</sequence>
<evidence type="ECO:0000256" key="1">
    <source>
        <dbReference type="SAM" id="MobiDB-lite"/>
    </source>
</evidence>
<protein>
    <submittedName>
        <fullName evidence="2">Uncharacterized protein</fullName>
    </submittedName>
</protein>
<accession>A0A0A9BGY1</accession>
<feature type="region of interest" description="Disordered" evidence="1">
    <location>
        <begin position="51"/>
        <end position="75"/>
    </location>
</feature>
<organism evidence="2">
    <name type="scientific">Arundo donax</name>
    <name type="common">Giant reed</name>
    <name type="synonym">Donax arundinaceus</name>
    <dbReference type="NCBI Taxonomy" id="35708"/>
    <lineage>
        <taxon>Eukaryota</taxon>
        <taxon>Viridiplantae</taxon>
        <taxon>Streptophyta</taxon>
        <taxon>Embryophyta</taxon>
        <taxon>Tracheophyta</taxon>
        <taxon>Spermatophyta</taxon>
        <taxon>Magnoliopsida</taxon>
        <taxon>Liliopsida</taxon>
        <taxon>Poales</taxon>
        <taxon>Poaceae</taxon>
        <taxon>PACMAD clade</taxon>
        <taxon>Arundinoideae</taxon>
        <taxon>Arundineae</taxon>
        <taxon>Arundo</taxon>
    </lineage>
</organism>
<reference evidence="2" key="2">
    <citation type="journal article" date="2015" name="Data Brief">
        <title>Shoot transcriptome of the giant reed, Arundo donax.</title>
        <authorList>
            <person name="Barrero R.A."/>
            <person name="Guerrero F.D."/>
            <person name="Moolhuijzen P."/>
            <person name="Goolsby J.A."/>
            <person name="Tidwell J."/>
            <person name="Bellgard S.E."/>
            <person name="Bellgard M.I."/>
        </authorList>
    </citation>
    <scope>NUCLEOTIDE SEQUENCE</scope>
    <source>
        <tissue evidence="2">Shoot tissue taken approximately 20 cm above the soil surface</tissue>
    </source>
</reference>
<reference evidence="2" key="1">
    <citation type="submission" date="2014-09" db="EMBL/GenBank/DDBJ databases">
        <authorList>
            <person name="Magalhaes I.L.F."/>
            <person name="Oliveira U."/>
            <person name="Santos F.R."/>
            <person name="Vidigal T.H.D.A."/>
            <person name="Brescovit A.D."/>
            <person name="Santos A.J."/>
        </authorList>
    </citation>
    <scope>NUCLEOTIDE SEQUENCE</scope>
    <source>
        <tissue evidence="2">Shoot tissue taken approximately 20 cm above the soil surface</tissue>
    </source>
</reference>